<evidence type="ECO:0000256" key="4">
    <source>
        <dbReference type="ARBA" id="ARBA00055674"/>
    </source>
</evidence>
<dbReference type="Pfam" id="PF00487">
    <property type="entry name" value="FA_desaturase"/>
    <property type="match status" value="1"/>
</dbReference>
<dbReference type="InterPro" id="IPR005804">
    <property type="entry name" value="FA_desaturase_dom"/>
</dbReference>
<dbReference type="FunFam" id="3.10.120.10:FF:000020">
    <property type="entry name" value="Cytochrome b5-related protein"/>
    <property type="match status" value="1"/>
</dbReference>
<dbReference type="EMBL" id="OU900094">
    <property type="protein sequence ID" value="CAG9854815.1"/>
    <property type="molecule type" value="Genomic_DNA"/>
</dbReference>
<dbReference type="InterPro" id="IPR053100">
    <property type="entry name" value="Cytochrome_b5-related"/>
</dbReference>
<protein>
    <recommendedName>
        <fullName evidence="5">Cytochrome b5-related protein</fullName>
    </recommendedName>
</protein>
<keyword evidence="6" id="KW-0812">Transmembrane</keyword>
<dbReference type="OrthoDB" id="260519at2759"/>
<feature type="transmembrane region" description="Helical" evidence="6">
    <location>
        <begin position="164"/>
        <end position="184"/>
    </location>
</feature>
<keyword evidence="9" id="KW-1185">Reference proteome</keyword>
<dbReference type="GO" id="GO:0006629">
    <property type="term" value="P:lipid metabolic process"/>
    <property type="evidence" value="ECO:0007669"/>
    <property type="project" value="InterPro"/>
</dbReference>
<evidence type="ECO:0000256" key="1">
    <source>
        <dbReference type="ARBA" id="ARBA00022617"/>
    </source>
</evidence>
<keyword evidence="3 6" id="KW-0408">Iron</keyword>
<evidence type="ECO:0000313" key="9">
    <source>
        <dbReference type="Proteomes" id="UP001153712"/>
    </source>
</evidence>
<feature type="transmembrane region" description="Helical" evidence="6">
    <location>
        <begin position="297"/>
        <end position="317"/>
    </location>
</feature>
<dbReference type="PANTHER" id="PTHR16740:SF1">
    <property type="entry name" value="CYTOCHROME B5-RELATED PROTEIN-RELATED"/>
    <property type="match status" value="1"/>
</dbReference>
<dbReference type="InterPro" id="IPR001199">
    <property type="entry name" value="Cyt_B5-like_heme/steroid-bd"/>
</dbReference>
<gene>
    <name evidence="8" type="ORF">PHYEVI_LOCUS1275</name>
</gene>
<feature type="transmembrane region" description="Helical" evidence="6">
    <location>
        <begin position="141"/>
        <end position="158"/>
    </location>
</feature>
<reference evidence="8" key="1">
    <citation type="submission" date="2022-01" db="EMBL/GenBank/DDBJ databases">
        <authorList>
            <person name="King R."/>
        </authorList>
    </citation>
    <scope>NUCLEOTIDE SEQUENCE</scope>
</reference>
<feature type="domain" description="Cytochrome b5 heme-binding" evidence="7">
    <location>
        <begin position="31"/>
        <end position="102"/>
    </location>
</feature>
<feature type="transmembrane region" description="Helical" evidence="6">
    <location>
        <begin position="272"/>
        <end position="290"/>
    </location>
</feature>
<dbReference type="PROSITE" id="PS00191">
    <property type="entry name" value="CYTOCHROME_B5_1"/>
    <property type="match status" value="1"/>
</dbReference>
<keyword evidence="6" id="KW-0472">Membrane</keyword>
<dbReference type="Pfam" id="PF00173">
    <property type="entry name" value="Cyt-b5"/>
    <property type="match status" value="1"/>
</dbReference>
<dbReference type="Proteomes" id="UP001153712">
    <property type="component" value="Chromosome 1"/>
</dbReference>
<comment type="caution">
    <text evidence="6">Lacks conserved residue(s) required for the propagation of feature annotation.</text>
</comment>
<feature type="transmembrane region" description="Helical" evidence="6">
    <location>
        <begin position="244"/>
        <end position="266"/>
    </location>
</feature>
<evidence type="ECO:0000313" key="8">
    <source>
        <dbReference type="EMBL" id="CAG9854815.1"/>
    </source>
</evidence>
<dbReference type="SUPFAM" id="SSF55856">
    <property type="entry name" value="Cytochrome b5-like heme/steroid binding domain"/>
    <property type="match status" value="1"/>
</dbReference>
<dbReference type="SMART" id="SM01117">
    <property type="entry name" value="Cyt-b5"/>
    <property type="match status" value="1"/>
</dbReference>
<dbReference type="InterPro" id="IPR018506">
    <property type="entry name" value="Cyt_B5_heme-BS"/>
</dbReference>
<accession>A0A9N9TJ47</accession>
<evidence type="ECO:0000256" key="3">
    <source>
        <dbReference type="ARBA" id="ARBA00023004"/>
    </source>
</evidence>
<dbReference type="PROSITE" id="PS50255">
    <property type="entry name" value="CYTOCHROME_B5_2"/>
    <property type="match status" value="1"/>
</dbReference>
<dbReference type="PANTHER" id="PTHR16740">
    <property type="entry name" value="CYTOCHROME B5-RELATED PROTEIN-RELATED"/>
    <property type="match status" value="1"/>
</dbReference>
<comment type="function">
    <text evidence="4">May play a role in muscle cell metabolism.</text>
</comment>
<sequence length="437" mass="50562">MGAKDNFLNSSLGIVPPRTRLNPIALTPYVWLEERGETDGAEGLWRIHDKLYDFTSFINYHPGGSDWIVLTKGTDITEAFESHHISHAPEEMLQKYYIKPAQAKRNFPFTFHEDGFYRTLKREIRKSLKTIPKELYPTSDMYSDIMFTGLLIFSLLSVRYWNYVLAVIAGVILGLLTVAGHNYIHRKSSFRMFYFQFSLLQVRDWRVSHVLSHHLYTNTVIDLEICMVEPFLNFLPIKKIFHGYLSVVMAPFVWLFTFQVLFLLRLVNYKTIKPISLSGLLLPICMYIFGTQSLFHTLLLWEVILSVGSFVFTAIGLNAAHHHPDVFHDGDTPRSLESYDWGLNQLDAVMDRTDITGSDFLVLTSFGDHALHHLFPTLDHSLLKHLYPTLEMVTKQFDVHLRMTSQWGAILGGFQQLMKIKPNPFPPDLNNKKYLLR</sequence>
<name>A0A9N9TJ47_PHYSR</name>
<dbReference type="AlphaFoldDB" id="A0A9N9TJ47"/>
<evidence type="ECO:0000256" key="5">
    <source>
        <dbReference type="ARBA" id="ARBA00073492"/>
    </source>
</evidence>
<evidence type="ECO:0000259" key="7">
    <source>
        <dbReference type="PROSITE" id="PS50255"/>
    </source>
</evidence>
<comment type="similarity">
    <text evidence="6">Belongs to the cytochrome b5 family.</text>
</comment>
<dbReference type="InterPro" id="IPR036400">
    <property type="entry name" value="Cyt_B5-like_heme/steroid_sf"/>
</dbReference>
<keyword evidence="2 6" id="KW-0479">Metal-binding</keyword>
<organism evidence="8 9">
    <name type="scientific">Phyllotreta striolata</name>
    <name type="common">Striped flea beetle</name>
    <name type="synonym">Crioceris striolata</name>
    <dbReference type="NCBI Taxonomy" id="444603"/>
    <lineage>
        <taxon>Eukaryota</taxon>
        <taxon>Metazoa</taxon>
        <taxon>Ecdysozoa</taxon>
        <taxon>Arthropoda</taxon>
        <taxon>Hexapoda</taxon>
        <taxon>Insecta</taxon>
        <taxon>Pterygota</taxon>
        <taxon>Neoptera</taxon>
        <taxon>Endopterygota</taxon>
        <taxon>Coleoptera</taxon>
        <taxon>Polyphaga</taxon>
        <taxon>Cucujiformia</taxon>
        <taxon>Chrysomeloidea</taxon>
        <taxon>Chrysomelidae</taxon>
        <taxon>Galerucinae</taxon>
        <taxon>Alticini</taxon>
        <taxon>Phyllotreta</taxon>
    </lineage>
</organism>
<dbReference type="Gene3D" id="3.10.120.10">
    <property type="entry name" value="Cytochrome b5-like heme/steroid binding domain"/>
    <property type="match status" value="1"/>
</dbReference>
<evidence type="ECO:0000256" key="2">
    <source>
        <dbReference type="ARBA" id="ARBA00022723"/>
    </source>
</evidence>
<keyword evidence="1 6" id="KW-0349">Heme</keyword>
<evidence type="ECO:0000256" key="6">
    <source>
        <dbReference type="RuleBase" id="RU362121"/>
    </source>
</evidence>
<keyword evidence="6" id="KW-1133">Transmembrane helix</keyword>
<proteinExistence type="inferred from homology"/>
<dbReference type="GO" id="GO:0046872">
    <property type="term" value="F:metal ion binding"/>
    <property type="evidence" value="ECO:0007669"/>
    <property type="project" value="UniProtKB-UniRule"/>
</dbReference>
<dbReference type="GO" id="GO:0020037">
    <property type="term" value="F:heme binding"/>
    <property type="evidence" value="ECO:0007669"/>
    <property type="project" value="UniProtKB-UniRule"/>
</dbReference>